<proteinExistence type="predicted"/>
<dbReference type="AlphaFoldDB" id="A0A0B2XIS2"/>
<keyword evidence="3" id="KW-1185">Reference proteome</keyword>
<feature type="domain" description="Dynamin stalk" evidence="1">
    <location>
        <begin position="4"/>
        <end position="107"/>
    </location>
</feature>
<protein>
    <recommendedName>
        <fullName evidence="1">Dynamin stalk domain-containing protein</fullName>
    </recommendedName>
</protein>
<dbReference type="InterPro" id="IPR027417">
    <property type="entry name" value="P-loop_NTPase"/>
</dbReference>
<comment type="caution">
    <text evidence="2">The sequence shown here is derived from an EMBL/GenBank/DDBJ whole genome shotgun (WGS) entry which is preliminary data.</text>
</comment>
<reference evidence="2 3" key="2">
    <citation type="journal article" date="2014" name="Proc. Natl. Acad. Sci. U.S.A.">
        <title>Trajectory and genomic determinants of fungal-pathogen speciation and host adaptation.</title>
        <authorList>
            <person name="Hu X."/>
            <person name="Xiao G."/>
            <person name="Zheng P."/>
            <person name="Shang Y."/>
            <person name="Su Y."/>
            <person name="Zhang X."/>
            <person name="Liu X."/>
            <person name="Zhan S."/>
            <person name="St Leger R.J."/>
            <person name="Wang C."/>
        </authorList>
    </citation>
    <scope>GENOME REANNOTATION</scope>
    <source>
        <strain evidence="3">ARSEF 23 / ATCC MYA-3075</strain>
    </source>
</reference>
<dbReference type="HOGENOM" id="CLU_1886254_0_0_1"/>
<evidence type="ECO:0000313" key="2">
    <source>
        <dbReference type="EMBL" id="KHO11402.1"/>
    </source>
</evidence>
<dbReference type="RefSeq" id="XP_011411165.1">
    <property type="nucleotide sequence ID" value="XM_011412863.1"/>
</dbReference>
<evidence type="ECO:0000313" key="3">
    <source>
        <dbReference type="Proteomes" id="UP000002498"/>
    </source>
</evidence>
<dbReference type="EMBL" id="ADNJ02000003">
    <property type="protein sequence ID" value="KHO11402.1"/>
    <property type="molecule type" value="Genomic_DNA"/>
</dbReference>
<evidence type="ECO:0000259" key="1">
    <source>
        <dbReference type="Pfam" id="PF01031"/>
    </source>
</evidence>
<dbReference type="KEGG" id="maj:MAA_10917"/>
<dbReference type="InterPro" id="IPR000375">
    <property type="entry name" value="Dynamin_stalk"/>
</dbReference>
<dbReference type="GeneID" id="23632366"/>
<accession>A0A0B2XIS2</accession>
<dbReference type="Pfam" id="PF01031">
    <property type="entry name" value="Dynamin_M"/>
    <property type="match status" value="1"/>
</dbReference>
<dbReference type="OrthoDB" id="415706at2759"/>
<name>A0A0B2XIS2_METRA</name>
<dbReference type="Proteomes" id="UP000002498">
    <property type="component" value="Unassembled WGS sequence"/>
</dbReference>
<sequence>MNPEQLGVKSLKPRLSNVLKDQILLQLPSLNDVESEIFACKTQLQRLGSPRTTAGERRRYLLQVSREFSLLMKAAVDGEYNHPFFGTSKSEDGYRKRLRARVQNTLTEFEQEMRVNGQDRVIVDSPPTDGEDIRP</sequence>
<organism evidence="2 3">
    <name type="scientific">Metarhizium robertsii (strain ARSEF 23 / ATCC MYA-3075)</name>
    <name type="common">Metarhizium anisopliae (strain ARSEF 23)</name>
    <dbReference type="NCBI Taxonomy" id="655844"/>
    <lineage>
        <taxon>Eukaryota</taxon>
        <taxon>Fungi</taxon>
        <taxon>Dikarya</taxon>
        <taxon>Ascomycota</taxon>
        <taxon>Pezizomycotina</taxon>
        <taxon>Sordariomycetes</taxon>
        <taxon>Hypocreomycetidae</taxon>
        <taxon>Hypocreales</taxon>
        <taxon>Clavicipitaceae</taxon>
        <taxon>Metarhizium</taxon>
    </lineage>
</organism>
<gene>
    <name evidence="2" type="ORF">MAA_10917</name>
</gene>
<dbReference type="Gene3D" id="3.40.50.300">
    <property type="entry name" value="P-loop containing nucleotide triphosphate hydrolases"/>
    <property type="match status" value="1"/>
</dbReference>
<reference evidence="2 3" key="1">
    <citation type="journal article" date="2011" name="PLoS Genet.">
        <title>Genome sequencing and comparative transcriptomics of the model entomopathogenic fungi Metarhizium anisopliae and M. acridum.</title>
        <authorList>
            <person name="Gao Q."/>
            <person name="Jin K."/>
            <person name="Ying S.H."/>
            <person name="Zhang Y."/>
            <person name="Xiao G."/>
            <person name="Shang Y."/>
            <person name="Duan Z."/>
            <person name="Hu X."/>
            <person name="Xie X.Q."/>
            <person name="Zhou G."/>
            <person name="Peng G."/>
            <person name="Luo Z."/>
            <person name="Huang W."/>
            <person name="Wang B."/>
            <person name="Fang W."/>
            <person name="Wang S."/>
            <person name="Zhong Y."/>
            <person name="Ma L.J."/>
            <person name="St Leger R.J."/>
            <person name="Zhao G.P."/>
            <person name="Pei Y."/>
            <person name="Feng M.G."/>
            <person name="Xia Y."/>
            <person name="Wang C."/>
        </authorList>
    </citation>
    <scope>NUCLEOTIDE SEQUENCE [LARGE SCALE GENOMIC DNA]</scope>
    <source>
        <strain evidence="3">ARSEF 23 / ATCC MYA-3075</strain>
    </source>
</reference>